<evidence type="ECO:0000313" key="9">
    <source>
        <dbReference type="EMBL" id="QIB41402.1"/>
    </source>
</evidence>
<evidence type="ECO:0000256" key="2">
    <source>
        <dbReference type="ARBA" id="ARBA00012438"/>
    </source>
</evidence>
<dbReference type="EC" id="2.7.13.3" evidence="2"/>
<keyword evidence="10" id="KW-1185">Reference proteome</keyword>
<dbReference type="CDD" id="cd12914">
    <property type="entry name" value="PDC1_DGC_like"/>
    <property type="match status" value="1"/>
</dbReference>
<dbReference type="Gene3D" id="3.30.450.20">
    <property type="entry name" value="PAS domain"/>
    <property type="match status" value="2"/>
</dbReference>
<dbReference type="InterPro" id="IPR003661">
    <property type="entry name" value="HisK_dim/P_dom"/>
</dbReference>
<keyword evidence="8" id="KW-1133">Transmembrane helix</keyword>
<dbReference type="PANTHER" id="PTHR43065">
    <property type="entry name" value="SENSOR HISTIDINE KINASE"/>
    <property type="match status" value="1"/>
</dbReference>
<keyword evidence="9" id="KW-0614">Plasmid</keyword>
<dbReference type="KEGG" id="roy:G3A56_26740"/>
<gene>
    <name evidence="9" type="ORF">G3A56_26740</name>
</gene>
<evidence type="ECO:0000256" key="1">
    <source>
        <dbReference type="ARBA" id="ARBA00000085"/>
    </source>
</evidence>
<dbReference type="EMBL" id="CP048637">
    <property type="protein sequence ID" value="QIB41402.1"/>
    <property type="molecule type" value="Genomic_DNA"/>
</dbReference>
<keyword evidence="5 9" id="KW-0418">Kinase</keyword>
<dbReference type="GO" id="GO:0000155">
    <property type="term" value="F:phosphorelay sensor kinase activity"/>
    <property type="evidence" value="ECO:0007669"/>
    <property type="project" value="InterPro"/>
</dbReference>
<dbReference type="AlphaFoldDB" id="A0A7L5BR77"/>
<dbReference type="SUPFAM" id="SSF47384">
    <property type="entry name" value="Homodimeric domain of signal transducing histidine kinase"/>
    <property type="match status" value="1"/>
</dbReference>
<evidence type="ECO:0000313" key="10">
    <source>
        <dbReference type="Proteomes" id="UP000464865"/>
    </source>
</evidence>
<name>A0A7L5BR77_9HYPH</name>
<dbReference type="RefSeq" id="WP_164056929.1">
    <property type="nucleotide sequence ID" value="NZ_CP048637.1"/>
</dbReference>
<dbReference type="Proteomes" id="UP000464865">
    <property type="component" value="Plasmid p5"/>
</dbReference>
<dbReference type="GO" id="GO:0005524">
    <property type="term" value="F:ATP binding"/>
    <property type="evidence" value="ECO:0007669"/>
    <property type="project" value="UniProtKB-KW"/>
</dbReference>
<reference evidence="9 10" key="1">
    <citation type="submission" date="2020-02" db="EMBL/GenBank/DDBJ databases">
        <title>Plant-Promoting Endophytic Bacterium Rhizobium oryzihabitans sp. nov., Isolated from the Root of Rice.</title>
        <authorList>
            <person name="zhao J."/>
            <person name="Zhang G."/>
        </authorList>
    </citation>
    <scope>NUCLEOTIDE SEQUENCE [LARGE SCALE GENOMIC DNA]</scope>
    <source>
        <strain evidence="9 10">M15</strain>
        <plasmid evidence="9 10">p5</plasmid>
    </source>
</reference>
<protein>
    <recommendedName>
        <fullName evidence="2">histidine kinase</fullName>
        <ecNumber evidence="2">2.7.13.3</ecNumber>
    </recommendedName>
</protein>
<dbReference type="Gene3D" id="1.10.287.130">
    <property type="match status" value="1"/>
</dbReference>
<keyword evidence="7" id="KW-0902">Two-component regulatory system</keyword>
<organism evidence="9 10">
    <name type="scientific">Rhizobium oryzihabitans</name>
    <dbReference type="NCBI Taxonomy" id="2267833"/>
    <lineage>
        <taxon>Bacteria</taxon>
        <taxon>Pseudomonadati</taxon>
        <taxon>Pseudomonadota</taxon>
        <taxon>Alphaproteobacteria</taxon>
        <taxon>Hyphomicrobiales</taxon>
        <taxon>Rhizobiaceae</taxon>
        <taxon>Rhizobium/Agrobacterium group</taxon>
        <taxon>Rhizobium</taxon>
    </lineage>
</organism>
<dbReference type="Gene3D" id="6.10.250.3020">
    <property type="match status" value="1"/>
</dbReference>
<evidence type="ECO:0000256" key="4">
    <source>
        <dbReference type="ARBA" id="ARBA00022741"/>
    </source>
</evidence>
<proteinExistence type="predicted"/>
<keyword evidence="8" id="KW-0812">Transmembrane</keyword>
<geneLocation type="plasmid" evidence="9 10">
    <name>p5</name>
</geneLocation>
<evidence type="ECO:0000256" key="8">
    <source>
        <dbReference type="SAM" id="Phobius"/>
    </source>
</evidence>
<dbReference type="InterPro" id="IPR029151">
    <property type="entry name" value="Sensor-like_sf"/>
</dbReference>
<keyword evidence="6" id="KW-0067">ATP-binding</keyword>
<evidence type="ECO:0000256" key="3">
    <source>
        <dbReference type="ARBA" id="ARBA00022679"/>
    </source>
</evidence>
<dbReference type="CDD" id="cd00082">
    <property type="entry name" value="HisKA"/>
    <property type="match status" value="1"/>
</dbReference>
<comment type="catalytic activity">
    <reaction evidence="1">
        <text>ATP + protein L-histidine = ADP + protein N-phospho-L-histidine.</text>
        <dbReference type="EC" id="2.7.13.3"/>
    </reaction>
</comment>
<dbReference type="SUPFAM" id="SSF103190">
    <property type="entry name" value="Sensory domain-like"/>
    <property type="match status" value="1"/>
</dbReference>
<accession>A0A7L5BR77</accession>
<dbReference type="InterPro" id="IPR036097">
    <property type="entry name" value="HisK_dim/P_sf"/>
</dbReference>
<keyword evidence="8" id="KW-0472">Membrane</keyword>
<evidence type="ECO:0000256" key="6">
    <source>
        <dbReference type="ARBA" id="ARBA00022840"/>
    </source>
</evidence>
<keyword evidence="3" id="KW-0808">Transferase</keyword>
<sequence>MPVRTAINGLIIAVAALLCGLLSWHVSRSAMINRLDQSLILSRHALTVEIERFRYLPAVAGEDARIRSALRAPDDGAAILSANGYLETLVQTSGATHLYLLDASGVTIAASNWKSPESFMGQDYSFRPYFKDALNGGSGAFYAIGVTTRLPGYFLSARVVLPDGITGIVVVKIDLSPLRDTWNRVEQDIAVTDTDGVIFLASDPDWLYRPLMALSPAVLARLKQVQTYSGIDIAAAQPLKEGAFGLINSKNKRMLVSRLTAMEPDWQMLAATPVTAVASTAGLGALAGALLAAMALGWAKIRRQRRALLEMERHHAAVLEQRVTERTAALNREVEVRCNTEAELRAAQESLIQAEKMAALGRMSTAIVHEISQPLAAMEATLLTATMMAEAAAPDARQRIETARGLVRRMQRTTKRLKSFARKEVTETEPVDLMTVIEGQWRSFSRGPGPQALCRNCALLRHRAGYRPVVGEWNRCW</sequence>
<dbReference type="PANTHER" id="PTHR43065:SF46">
    <property type="entry name" value="C4-DICARBOXYLATE TRANSPORT SENSOR PROTEIN DCTB"/>
    <property type="match status" value="1"/>
</dbReference>
<feature type="transmembrane region" description="Helical" evidence="8">
    <location>
        <begin position="277"/>
        <end position="299"/>
    </location>
</feature>
<evidence type="ECO:0000256" key="5">
    <source>
        <dbReference type="ARBA" id="ARBA00022777"/>
    </source>
</evidence>
<evidence type="ECO:0000256" key="7">
    <source>
        <dbReference type="ARBA" id="ARBA00023012"/>
    </source>
</evidence>
<keyword evidence="4" id="KW-0547">Nucleotide-binding</keyword>